<dbReference type="Proteomes" id="UP001161017">
    <property type="component" value="Unassembled WGS sequence"/>
</dbReference>
<name>A0AA43QNE4_9LECA</name>
<organism evidence="7 8">
    <name type="scientific">Ramalina farinacea</name>
    <dbReference type="NCBI Taxonomy" id="258253"/>
    <lineage>
        <taxon>Eukaryota</taxon>
        <taxon>Fungi</taxon>
        <taxon>Dikarya</taxon>
        <taxon>Ascomycota</taxon>
        <taxon>Pezizomycotina</taxon>
        <taxon>Lecanoromycetes</taxon>
        <taxon>OSLEUM clade</taxon>
        <taxon>Lecanoromycetidae</taxon>
        <taxon>Lecanorales</taxon>
        <taxon>Lecanorineae</taxon>
        <taxon>Ramalinaceae</taxon>
        <taxon>Ramalina</taxon>
    </lineage>
</organism>
<dbReference type="PANTHER" id="PTHR21964">
    <property type="entry name" value="BREAST CANCER METASTASIS-SUPPRESSOR 1"/>
    <property type="match status" value="1"/>
</dbReference>
<evidence type="ECO:0000313" key="8">
    <source>
        <dbReference type="Proteomes" id="UP001161017"/>
    </source>
</evidence>
<evidence type="ECO:0000256" key="5">
    <source>
        <dbReference type="ARBA" id="ARBA00023242"/>
    </source>
</evidence>
<reference evidence="7" key="1">
    <citation type="journal article" date="2023" name="Genome Biol. Evol.">
        <title>First Whole Genome Sequence and Flow Cytometry Genome Size Data for the Lichen-Forming Fungus Ramalina farinacea (Ascomycota).</title>
        <authorList>
            <person name="Llewellyn T."/>
            <person name="Mian S."/>
            <person name="Hill R."/>
            <person name="Leitch I.J."/>
            <person name="Gaya E."/>
        </authorList>
    </citation>
    <scope>NUCLEOTIDE SEQUENCE</scope>
    <source>
        <strain evidence="7">LIQ254RAFAR</strain>
    </source>
</reference>
<comment type="subcellular location">
    <subcellularLocation>
        <location evidence="1">Nucleus</location>
    </subcellularLocation>
</comment>
<evidence type="ECO:0000256" key="6">
    <source>
        <dbReference type="SAM" id="MobiDB-lite"/>
    </source>
</evidence>
<dbReference type="GO" id="GO:0005654">
    <property type="term" value="C:nucleoplasm"/>
    <property type="evidence" value="ECO:0007669"/>
    <property type="project" value="UniProtKB-ARBA"/>
</dbReference>
<keyword evidence="3" id="KW-0805">Transcription regulation</keyword>
<gene>
    <name evidence="7" type="ORF">OHK93_006745</name>
</gene>
<accession>A0AA43QNE4</accession>
<dbReference type="Pfam" id="PF08598">
    <property type="entry name" value="Sds3"/>
    <property type="match status" value="1"/>
</dbReference>
<feature type="region of interest" description="Disordered" evidence="6">
    <location>
        <begin position="338"/>
        <end position="406"/>
    </location>
</feature>
<dbReference type="GO" id="GO:0010468">
    <property type="term" value="P:regulation of gene expression"/>
    <property type="evidence" value="ECO:0007669"/>
    <property type="project" value="UniProtKB-ARBA"/>
</dbReference>
<evidence type="ECO:0000256" key="2">
    <source>
        <dbReference type="ARBA" id="ARBA00022491"/>
    </source>
</evidence>
<feature type="compositionally biased region" description="Basic and acidic residues" evidence="6">
    <location>
        <begin position="483"/>
        <end position="496"/>
    </location>
</feature>
<feature type="compositionally biased region" description="Basic and acidic residues" evidence="6">
    <location>
        <begin position="431"/>
        <end position="444"/>
    </location>
</feature>
<keyword evidence="5" id="KW-0539">Nucleus</keyword>
<keyword evidence="2" id="KW-0678">Repressor</keyword>
<comment type="caution">
    <text evidence="7">The sequence shown here is derived from an EMBL/GenBank/DDBJ whole genome shotgun (WGS) entry which is preliminary data.</text>
</comment>
<dbReference type="AlphaFoldDB" id="A0AA43QNE4"/>
<evidence type="ECO:0000256" key="3">
    <source>
        <dbReference type="ARBA" id="ARBA00023015"/>
    </source>
</evidence>
<evidence type="ECO:0000256" key="4">
    <source>
        <dbReference type="ARBA" id="ARBA00023163"/>
    </source>
</evidence>
<dbReference type="SMART" id="SM01401">
    <property type="entry name" value="Sds3"/>
    <property type="match status" value="1"/>
</dbReference>
<feature type="region of interest" description="Disordered" evidence="6">
    <location>
        <begin position="421"/>
        <end position="496"/>
    </location>
</feature>
<dbReference type="EMBL" id="JAPUFD010000005">
    <property type="protein sequence ID" value="MDI1487475.1"/>
    <property type="molecule type" value="Genomic_DNA"/>
</dbReference>
<proteinExistence type="predicted"/>
<sequence length="496" mass="55849">MAYSPSPRPSAFSSMASGAVNPSYRINRLSPSPPPQQNINKRDKKRMAMNERLAEISNNFAENRDALYRDRVRSFHSDINYISTAKLYDNEPLDEDQSGLLDDLNFSAAGSSAGSVRAAQMNGTNTDQLQKRLGKHAVNFVQSANDALEQKDAKLVEVAYNFNFNIEQFQNDYIWSVSVAQKEHERLMYTLRQRLISNVQAKKASLQRDKEKLDIADTNALLYNPNQFSINSVASPGGLQNNRKTRHTRHRFETEEVDSANTINGKRKRRGPLEGENTSPPRDLESLNGYKSLEVRQEDQPAAPPFYTIDKLFTEKELSAHLKYASLDVVNEQQRLKRRKMNEASGNAPAESSEEEENGELDNGLSADGTAADGLLEAPTMERTTTNQSRHETRSTRNNNVKDSASRENLGELAGRHAAAELLGTYNSSSHSKDKRKEKEEEYNRAAALSNDEVEQDFALMEQAMRAEDERQPSDSSLLDEVCGERPDWTHMPKID</sequence>
<protein>
    <submittedName>
        <fullName evidence="7">Uncharacterized protein</fullName>
    </submittedName>
</protein>
<evidence type="ECO:0000256" key="1">
    <source>
        <dbReference type="ARBA" id="ARBA00004123"/>
    </source>
</evidence>
<keyword evidence="8" id="KW-1185">Reference proteome</keyword>
<feature type="compositionally biased region" description="Polar residues" evidence="6">
    <location>
        <begin position="232"/>
        <end position="242"/>
    </location>
</feature>
<keyword evidence="4" id="KW-0804">Transcription</keyword>
<evidence type="ECO:0000313" key="7">
    <source>
        <dbReference type="EMBL" id="MDI1487475.1"/>
    </source>
</evidence>
<dbReference type="InterPro" id="IPR013907">
    <property type="entry name" value="Sds3"/>
</dbReference>
<feature type="region of interest" description="Disordered" evidence="6">
    <location>
        <begin position="232"/>
        <end position="288"/>
    </location>
</feature>
<feature type="region of interest" description="Disordered" evidence="6">
    <location>
        <begin position="23"/>
        <end position="44"/>
    </location>
</feature>